<dbReference type="Proteomes" id="UP000432488">
    <property type="component" value="Unassembled WGS sequence"/>
</dbReference>
<reference evidence="2 4" key="1">
    <citation type="submission" date="2015-09" db="EMBL/GenBank/DDBJ databases">
        <authorList>
            <consortium name="Pathogen Informatics"/>
        </authorList>
    </citation>
    <scope>NUCLEOTIDE SEQUENCE [LARGE SCALE GENOMIC DNA]</scope>
    <source>
        <strain evidence="2 4">2789STDY5834942</strain>
    </source>
</reference>
<evidence type="ECO:0000313" key="4">
    <source>
        <dbReference type="Proteomes" id="UP000095788"/>
    </source>
</evidence>
<dbReference type="InterPro" id="IPR018547">
    <property type="entry name" value="AbiEi_C"/>
</dbReference>
<dbReference type="RefSeq" id="WP_005801810.1">
    <property type="nucleotide sequence ID" value="NZ_CZBF01000006.1"/>
</dbReference>
<organism evidence="2 4">
    <name type="scientific">Bacteroides uniformis</name>
    <dbReference type="NCBI Taxonomy" id="820"/>
    <lineage>
        <taxon>Bacteria</taxon>
        <taxon>Pseudomonadati</taxon>
        <taxon>Bacteroidota</taxon>
        <taxon>Bacteroidia</taxon>
        <taxon>Bacteroidales</taxon>
        <taxon>Bacteroidaceae</taxon>
        <taxon>Bacteroides</taxon>
    </lineage>
</organism>
<name>A0A174U3T4_BACUN</name>
<dbReference type="EMBL" id="CZBF01000006">
    <property type="protein sequence ID" value="CUQ16892.1"/>
    <property type="molecule type" value="Genomic_DNA"/>
</dbReference>
<protein>
    <recommendedName>
        <fullName evidence="1">AbiEi antitoxin C-terminal domain-containing protein</fullName>
    </recommendedName>
</protein>
<gene>
    <name evidence="2" type="ORF">ERS852554_03219</name>
    <name evidence="3" type="ORF">GAQ56_21980</name>
</gene>
<reference evidence="3 5" key="2">
    <citation type="journal article" date="2019" name="Nat. Med.">
        <title>A library of human gut bacterial isolates paired with longitudinal multiomics data enables mechanistic microbiome research.</title>
        <authorList>
            <person name="Poyet M."/>
            <person name="Groussin M."/>
            <person name="Gibbons S.M."/>
            <person name="Avila-Pacheco J."/>
            <person name="Jiang X."/>
            <person name="Kearney S.M."/>
            <person name="Perrotta A.R."/>
            <person name="Berdy B."/>
            <person name="Zhao S."/>
            <person name="Lieberman T.D."/>
            <person name="Swanson P.K."/>
            <person name="Smith M."/>
            <person name="Roesemann S."/>
            <person name="Alexander J.E."/>
            <person name="Rich S.A."/>
            <person name="Livny J."/>
            <person name="Vlamakis H."/>
            <person name="Clish C."/>
            <person name="Bullock K."/>
            <person name="Deik A."/>
            <person name="Scott J."/>
            <person name="Pierce K.A."/>
            <person name="Xavier R.J."/>
            <person name="Alm E.J."/>
        </authorList>
    </citation>
    <scope>NUCLEOTIDE SEQUENCE [LARGE SCALE GENOMIC DNA]</scope>
    <source>
        <strain evidence="3 5">BIOML-A42</strain>
    </source>
</reference>
<proteinExistence type="predicted"/>
<dbReference type="AlphaFoldDB" id="A0A174U3T4"/>
<evidence type="ECO:0000313" key="3">
    <source>
        <dbReference type="EMBL" id="KAB4086528.1"/>
    </source>
</evidence>
<dbReference type="EMBL" id="WCUV01000024">
    <property type="protein sequence ID" value="KAB4086528.1"/>
    <property type="molecule type" value="Genomic_DNA"/>
</dbReference>
<dbReference type="Pfam" id="PF09407">
    <property type="entry name" value="AbiEi_1"/>
    <property type="match status" value="1"/>
</dbReference>
<dbReference type="Proteomes" id="UP000095788">
    <property type="component" value="Unassembled WGS sequence"/>
</dbReference>
<evidence type="ECO:0000313" key="5">
    <source>
        <dbReference type="Proteomes" id="UP000432488"/>
    </source>
</evidence>
<evidence type="ECO:0000259" key="1">
    <source>
        <dbReference type="Pfam" id="PF09407"/>
    </source>
</evidence>
<sequence>MKKHIETLSDWIESREVRGYYTFTKEDIEKQFPSAGKVYIKTALYRLAAKAKIVSPWRNFYVIMPVEYSLKGVIPPVFYMDQLMSYLGKRYYVALLNAASFYGASHQRVQTFSLMVEQPSMRNTSKSGTSILFFSKKKISMEFVRKHKTQTGYINVSCPELTAVDLVENEKSVGGLNRVCTVLNELAETMNLDSLDDSFFKTSAIPVFQRLGYILEHVLERADLAETLYSKMEVAGLKFRKIPFKINKPTEGCEVDKKWKVIINQEIEIDE</sequence>
<evidence type="ECO:0000313" key="2">
    <source>
        <dbReference type="EMBL" id="CUQ16892.1"/>
    </source>
</evidence>
<feature type="domain" description="AbiEi antitoxin C-terminal" evidence="1">
    <location>
        <begin position="82"/>
        <end position="216"/>
    </location>
</feature>
<accession>A0A174U3T4</accession>